<accession>A0A086JZP3</accession>
<feature type="compositionally biased region" description="Polar residues" evidence="1">
    <location>
        <begin position="139"/>
        <end position="153"/>
    </location>
</feature>
<evidence type="ECO:0000256" key="1">
    <source>
        <dbReference type="SAM" id="MobiDB-lite"/>
    </source>
</evidence>
<feature type="region of interest" description="Disordered" evidence="1">
    <location>
        <begin position="344"/>
        <end position="382"/>
    </location>
</feature>
<protein>
    <submittedName>
        <fullName evidence="2">Uncharacterized protein</fullName>
    </submittedName>
</protein>
<name>A0A086JZP3_TOXGO</name>
<comment type="caution">
    <text evidence="2">The sequence shown here is derived from an EMBL/GenBank/DDBJ whole genome shotgun (WGS) entry which is preliminary data.</text>
</comment>
<dbReference type="AlphaFoldDB" id="A0A086JZP3"/>
<evidence type="ECO:0000313" key="3">
    <source>
        <dbReference type="Proteomes" id="UP000028837"/>
    </source>
</evidence>
<organism evidence="2 3">
    <name type="scientific">Toxoplasma gondii GAB2-2007-GAL-DOM2</name>
    <dbReference type="NCBI Taxonomy" id="1130820"/>
    <lineage>
        <taxon>Eukaryota</taxon>
        <taxon>Sar</taxon>
        <taxon>Alveolata</taxon>
        <taxon>Apicomplexa</taxon>
        <taxon>Conoidasida</taxon>
        <taxon>Coccidia</taxon>
        <taxon>Eucoccidiorida</taxon>
        <taxon>Eimeriorina</taxon>
        <taxon>Sarcocystidae</taxon>
        <taxon>Toxoplasma</taxon>
    </lineage>
</organism>
<proteinExistence type="predicted"/>
<feature type="region of interest" description="Disordered" evidence="1">
    <location>
        <begin position="418"/>
        <end position="552"/>
    </location>
</feature>
<feature type="compositionally biased region" description="Basic and acidic residues" evidence="1">
    <location>
        <begin position="446"/>
        <end position="498"/>
    </location>
</feature>
<dbReference type="EMBL" id="AHZU02000998">
    <property type="protein sequence ID" value="KFG37611.1"/>
    <property type="molecule type" value="Genomic_DNA"/>
</dbReference>
<evidence type="ECO:0000313" key="2">
    <source>
        <dbReference type="EMBL" id="KFG37611.1"/>
    </source>
</evidence>
<dbReference type="Proteomes" id="UP000028837">
    <property type="component" value="Unassembled WGS sequence"/>
</dbReference>
<sequence>MFHRRPAGGPLDGAGGDRALEGGEQRAQCVRFCSTMLLILSTLFIIRVQQERYDHSNKHAYRVVYKYPWEHGSFLKDEHSQLQLVYLHPAFSVLPAFVESLDDVSLLTQPLGMRAPPDGPLRVHGTDENRGLFPGDASSLLSGNSEETPPQETVASQWLGRHDLGSNWLLSFRPSNPHPADPASTGSANRPSPNVSPPLSPVSPLSGLEGSGSIVGVVMDSRLFRRMRLPGCSSTSAAMFADHCYIALVRFPLDFCFTSASLLEGPGTPLSPSGAASPFLDISWTCSAPPAVASGAAVGMVEEDKPSGSSRDQHCMHVVSGLSVASIQRYIDRVFASVREGSRAGVSDSLGSSSSPFALDPAEAPGDNAKPREGPEAGKGRRRALRDVGTVAYFCGNPLQQLLALDTAGSRLFFAQPVPRRRRVNPQRESPETAPGPPRRLGATEAHADEEGDSRMAGEESAHTEPTRAQDSADRQPDLRKEDSGDEKAPREASRARPGEAISLPDGRLAQRPPHQTGKRDSERRTAAEEERRSSRDGDRNGGLRTRARVSSPRASSLGAFAALADLPDRTASLCISSVSLEDGYREVTECREVRNEAAMHLRDAPPAPAWRGVWLHFDARNSSLVLFSFDQGSPQDLILTSMHADSMQLKFSLRIRDFHSGWLLASEDSSTGKILLIGDRPPYAGSLQSIDVETGFREHTDLHRTATVFTPRTG</sequence>
<feature type="compositionally biased region" description="Basic and acidic residues" evidence="1">
    <location>
        <begin position="369"/>
        <end position="379"/>
    </location>
</feature>
<dbReference type="VEuPathDB" id="ToxoDB:TGDOM2_314030"/>
<feature type="region of interest" description="Disordered" evidence="1">
    <location>
        <begin position="175"/>
        <end position="206"/>
    </location>
</feature>
<reference evidence="2 3" key="1">
    <citation type="submission" date="2014-02" db="EMBL/GenBank/DDBJ databases">
        <authorList>
            <person name="Sibley D."/>
            <person name="Venepally P."/>
            <person name="Karamycheva S."/>
            <person name="Hadjithomas M."/>
            <person name="Khan A."/>
            <person name="Brunk B."/>
            <person name="Roos D."/>
            <person name="Caler E."/>
            <person name="Lorenzi H."/>
        </authorList>
    </citation>
    <scope>NUCLEOTIDE SEQUENCE [LARGE SCALE GENOMIC DNA]</scope>
    <source>
        <strain evidence="2 3">GAB2-2007-GAL-DOM2</strain>
    </source>
</reference>
<feature type="region of interest" description="Disordered" evidence="1">
    <location>
        <begin position="117"/>
        <end position="153"/>
    </location>
</feature>
<dbReference type="OrthoDB" id="331240at2759"/>
<gene>
    <name evidence="2" type="ORF">TGDOM2_314030</name>
</gene>
<feature type="compositionally biased region" description="Low complexity" evidence="1">
    <location>
        <begin position="344"/>
        <end position="355"/>
    </location>
</feature>
<feature type="compositionally biased region" description="Basic and acidic residues" evidence="1">
    <location>
        <begin position="518"/>
        <end position="542"/>
    </location>
</feature>